<dbReference type="EMBL" id="NEXE01000133">
    <property type="protein sequence ID" value="PSN88076.1"/>
    <property type="molecule type" value="Genomic_DNA"/>
</dbReference>
<dbReference type="GO" id="GO:0009307">
    <property type="term" value="P:DNA restriction-modification system"/>
    <property type="evidence" value="ECO:0007669"/>
    <property type="project" value="UniProtKB-KW"/>
</dbReference>
<evidence type="ECO:0000313" key="11">
    <source>
        <dbReference type="Proteomes" id="UP000240322"/>
    </source>
</evidence>
<comment type="catalytic activity">
    <reaction evidence="7 8">
        <text>a 2'-deoxycytidine in DNA + S-adenosyl-L-methionine = an N(4)-methyl-2'-deoxycytidine in DNA + S-adenosyl-L-homocysteine + H(+)</text>
        <dbReference type="Rhea" id="RHEA:16857"/>
        <dbReference type="Rhea" id="RHEA-COMP:11369"/>
        <dbReference type="Rhea" id="RHEA-COMP:13674"/>
        <dbReference type="ChEBI" id="CHEBI:15378"/>
        <dbReference type="ChEBI" id="CHEBI:57856"/>
        <dbReference type="ChEBI" id="CHEBI:59789"/>
        <dbReference type="ChEBI" id="CHEBI:85452"/>
        <dbReference type="ChEBI" id="CHEBI:137933"/>
        <dbReference type="EC" id="2.1.1.113"/>
    </reaction>
</comment>
<sequence length="369" mass="41780">MGGSVLVGHTLQVLASLPDEFADCVVTSPPFYQTRVYPGAEALWGGREDCEHIFELKEHLPEASRFRTSKENGIGPHLNTRIYGNQTTKSGFCKKCGAWFGQLGLEPSPSLYLKHLLLVTKEIKRVLKKTGTLFLNIADSYDSKRLLLIPERLAVKMVDEQGWILRNDLIWFKRNAMPESVKDRWSRKHEYVFFFVKSRKYFFEQKRKTDERVERVLSSISVFPLERYSTKYPDGSKPASLSSIAGKRRLVREVAPLLFPQEEAREVIRLHHDHGRGPVPGDVLEVNTRPSGVNHIAVFPEELVLPLIEAGSPPGGLVLDPFAGSGTTLVAAKLAGRNFVGIELVPAYAEEARRRLRDARPYHHHFKML</sequence>
<dbReference type="PANTHER" id="PTHR13370">
    <property type="entry name" value="RNA METHYLASE-RELATED"/>
    <property type="match status" value="1"/>
</dbReference>
<accession>A0A2R6ANW6</accession>
<dbReference type="GO" id="GO:0015667">
    <property type="term" value="F:site-specific DNA-methyltransferase (cytosine-N4-specific) activity"/>
    <property type="evidence" value="ECO:0007669"/>
    <property type="project" value="UniProtKB-EC"/>
</dbReference>
<evidence type="ECO:0000259" key="9">
    <source>
        <dbReference type="Pfam" id="PF01555"/>
    </source>
</evidence>
<organism evidence="10 11">
    <name type="scientific">Candidatus Marsarchaeota G2 archaeon OSP_D</name>
    <dbReference type="NCBI Taxonomy" id="1978157"/>
    <lineage>
        <taxon>Archaea</taxon>
        <taxon>Candidatus Marsarchaeota</taxon>
        <taxon>Candidatus Marsarchaeota group 2</taxon>
    </lineage>
</organism>
<dbReference type="GO" id="GO:0003677">
    <property type="term" value="F:DNA binding"/>
    <property type="evidence" value="ECO:0007669"/>
    <property type="project" value="UniProtKB-KW"/>
</dbReference>
<dbReference type="GO" id="GO:0009007">
    <property type="term" value="F:site-specific DNA-methyltransferase (adenine-specific) activity"/>
    <property type="evidence" value="ECO:0007669"/>
    <property type="project" value="TreeGrafter"/>
</dbReference>
<dbReference type="GO" id="GO:0005737">
    <property type="term" value="C:cytoplasm"/>
    <property type="evidence" value="ECO:0007669"/>
    <property type="project" value="TreeGrafter"/>
</dbReference>
<keyword evidence="3" id="KW-0808">Transferase</keyword>
<evidence type="ECO:0000256" key="6">
    <source>
        <dbReference type="ARBA" id="ARBA00023125"/>
    </source>
</evidence>
<dbReference type="EC" id="2.1.1.113" evidence="8"/>
<name>A0A2R6ANW6_9ARCH</name>
<protein>
    <recommendedName>
        <fullName evidence="8">Type II methyltransferase</fullName>
        <ecNumber evidence="8">2.1.1.113</ecNumber>
    </recommendedName>
    <alternativeName>
        <fullName evidence="8">N-4 cytosine-specific methyltransferase</fullName>
    </alternativeName>
</protein>
<comment type="similarity">
    <text evidence="1">Belongs to the N(4)/N(6)-methyltransferase family. N(4) subfamily.</text>
</comment>
<evidence type="ECO:0000256" key="4">
    <source>
        <dbReference type="ARBA" id="ARBA00022691"/>
    </source>
</evidence>
<gene>
    <name evidence="10" type="ORF">B9Q03_09695</name>
</gene>
<feature type="domain" description="DNA methylase N-4/N-6" evidence="9">
    <location>
        <begin position="23"/>
        <end position="352"/>
    </location>
</feature>
<evidence type="ECO:0000256" key="1">
    <source>
        <dbReference type="ARBA" id="ARBA00010203"/>
    </source>
</evidence>
<dbReference type="CDD" id="cd02440">
    <property type="entry name" value="AdoMet_MTases"/>
    <property type="match status" value="1"/>
</dbReference>
<dbReference type="InterPro" id="IPR029063">
    <property type="entry name" value="SAM-dependent_MTases_sf"/>
</dbReference>
<evidence type="ECO:0000256" key="2">
    <source>
        <dbReference type="ARBA" id="ARBA00022603"/>
    </source>
</evidence>
<keyword evidence="4 8" id="KW-0949">S-adenosyl-L-methionine</keyword>
<dbReference type="InterPro" id="IPR017985">
    <property type="entry name" value="MeTrfase_CN4_CS"/>
</dbReference>
<evidence type="ECO:0000256" key="8">
    <source>
        <dbReference type="RuleBase" id="RU362026"/>
    </source>
</evidence>
<dbReference type="SUPFAM" id="SSF53335">
    <property type="entry name" value="S-adenosyl-L-methionine-dependent methyltransferases"/>
    <property type="match status" value="1"/>
</dbReference>
<evidence type="ECO:0000313" key="10">
    <source>
        <dbReference type="EMBL" id="PSN88076.1"/>
    </source>
</evidence>
<dbReference type="AlphaFoldDB" id="A0A2R6ANW6"/>
<comment type="caution">
    <text evidence="10">The sequence shown here is derived from an EMBL/GenBank/DDBJ whole genome shotgun (WGS) entry which is preliminary data.</text>
</comment>
<keyword evidence="2 8" id="KW-0489">Methyltransferase</keyword>
<dbReference type="Proteomes" id="UP000240322">
    <property type="component" value="Unassembled WGS sequence"/>
</dbReference>
<keyword evidence="5 8" id="KW-0680">Restriction system</keyword>
<dbReference type="InterPro" id="IPR001091">
    <property type="entry name" value="RM_Methyltransferase"/>
</dbReference>
<proteinExistence type="inferred from homology"/>
<keyword evidence="6" id="KW-0238">DNA-binding</keyword>
<evidence type="ECO:0000256" key="7">
    <source>
        <dbReference type="ARBA" id="ARBA00049120"/>
    </source>
</evidence>
<dbReference type="Pfam" id="PF01555">
    <property type="entry name" value="N6_N4_Mtase"/>
    <property type="match status" value="1"/>
</dbReference>
<evidence type="ECO:0000256" key="5">
    <source>
        <dbReference type="ARBA" id="ARBA00022747"/>
    </source>
</evidence>
<dbReference type="GO" id="GO:0032259">
    <property type="term" value="P:methylation"/>
    <property type="evidence" value="ECO:0007669"/>
    <property type="project" value="UniProtKB-KW"/>
</dbReference>
<dbReference type="GO" id="GO:0008170">
    <property type="term" value="F:N-methyltransferase activity"/>
    <property type="evidence" value="ECO:0007669"/>
    <property type="project" value="InterPro"/>
</dbReference>
<dbReference type="PRINTS" id="PR00508">
    <property type="entry name" value="S21N4MTFRASE"/>
</dbReference>
<dbReference type="InterPro" id="IPR002941">
    <property type="entry name" value="DNA_methylase_N4/N6"/>
</dbReference>
<reference evidence="10 11" key="1">
    <citation type="submission" date="2017-04" db="EMBL/GenBank/DDBJ databases">
        <title>Novel microbial lineages endemic to geothermal iron-oxide mats fill important gaps in the evolutionary history of Archaea.</title>
        <authorList>
            <person name="Jay Z.J."/>
            <person name="Beam J.P."/>
            <person name="Dlakic M."/>
            <person name="Rusch D.B."/>
            <person name="Kozubal M.A."/>
            <person name="Inskeep W.P."/>
        </authorList>
    </citation>
    <scope>NUCLEOTIDE SEQUENCE [LARGE SCALE GENOMIC DNA]</scope>
    <source>
        <strain evidence="10">OSP_D</strain>
    </source>
</reference>
<evidence type="ECO:0000256" key="3">
    <source>
        <dbReference type="ARBA" id="ARBA00022679"/>
    </source>
</evidence>
<dbReference type="PROSITE" id="PS00093">
    <property type="entry name" value="N4_MTASE"/>
    <property type="match status" value="1"/>
</dbReference>
<dbReference type="Gene3D" id="3.40.50.150">
    <property type="entry name" value="Vaccinia Virus protein VP39"/>
    <property type="match status" value="1"/>
</dbReference>
<dbReference type="PANTHER" id="PTHR13370:SF3">
    <property type="entry name" value="TRNA (GUANINE(10)-N2)-METHYLTRANSFERASE HOMOLOG"/>
    <property type="match status" value="1"/>
</dbReference>